<dbReference type="EMBL" id="JTDK01000018">
    <property type="protein sequence ID" value="KHK95862.1"/>
    <property type="molecule type" value="Genomic_DNA"/>
</dbReference>
<evidence type="ECO:0000256" key="1">
    <source>
        <dbReference type="RuleBase" id="RU362001"/>
    </source>
</evidence>
<dbReference type="AlphaFoldDB" id="A0A0B2A2N4"/>
<keyword evidence="2" id="KW-0175">Coiled coil</keyword>
<dbReference type="NCBIfam" id="TIGR03930">
    <property type="entry name" value="WXG100_ESAT6"/>
    <property type="match status" value="1"/>
</dbReference>
<evidence type="ECO:0000313" key="4">
    <source>
        <dbReference type="Proteomes" id="UP000031030"/>
    </source>
</evidence>
<name>A0A0B2A2N4_9MICO</name>
<evidence type="ECO:0000313" key="3">
    <source>
        <dbReference type="EMBL" id="KHK95862.1"/>
    </source>
</evidence>
<organism evidence="3 4">
    <name type="scientific">Microbacterium mangrovi</name>
    <dbReference type="NCBI Taxonomy" id="1348253"/>
    <lineage>
        <taxon>Bacteria</taxon>
        <taxon>Bacillati</taxon>
        <taxon>Actinomycetota</taxon>
        <taxon>Actinomycetes</taxon>
        <taxon>Micrococcales</taxon>
        <taxon>Microbacteriaceae</taxon>
        <taxon>Microbacterium</taxon>
    </lineage>
</organism>
<gene>
    <name evidence="3" type="ORF">LK09_17740</name>
</gene>
<dbReference type="InterPro" id="IPR036689">
    <property type="entry name" value="ESAT-6-like_sf"/>
</dbReference>
<dbReference type="Gene3D" id="1.10.287.1060">
    <property type="entry name" value="ESAT-6-like"/>
    <property type="match status" value="1"/>
</dbReference>
<dbReference type="RefSeq" id="WP_039402538.1">
    <property type="nucleotide sequence ID" value="NZ_JTDK01000018.1"/>
</dbReference>
<dbReference type="Pfam" id="PF06013">
    <property type="entry name" value="WXG100"/>
    <property type="match status" value="1"/>
</dbReference>
<proteinExistence type="inferred from homology"/>
<dbReference type="SUPFAM" id="SSF140453">
    <property type="entry name" value="EsxAB dimer-like"/>
    <property type="match status" value="1"/>
</dbReference>
<dbReference type="Proteomes" id="UP000031030">
    <property type="component" value="Unassembled WGS sequence"/>
</dbReference>
<protein>
    <recommendedName>
        <fullName evidence="1">ESAT-6-like protein</fullName>
    </recommendedName>
</protein>
<feature type="coiled-coil region" evidence="2">
    <location>
        <begin position="14"/>
        <end position="81"/>
    </location>
</feature>
<dbReference type="OrthoDB" id="4278078at2"/>
<accession>A0A0B2A2N4</accession>
<dbReference type="STRING" id="1348253.LK09_17740"/>
<comment type="caution">
    <text evidence="3">The sequence shown here is derived from an EMBL/GenBank/DDBJ whole genome shotgun (WGS) entry which is preliminary data.</text>
</comment>
<keyword evidence="4" id="KW-1185">Reference proteome</keyword>
<dbReference type="InterPro" id="IPR010310">
    <property type="entry name" value="T7SS_ESAT-6-like"/>
</dbReference>
<reference evidence="3 4" key="1">
    <citation type="submission" date="2014-11" db="EMBL/GenBank/DDBJ databases">
        <title>Genome sequence of Microbacterium mangrovi MUSC 115(T).</title>
        <authorList>
            <person name="Lee L.-H."/>
        </authorList>
    </citation>
    <scope>NUCLEOTIDE SEQUENCE [LARGE SCALE GENOMIC DNA]</scope>
    <source>
        <strain evidence="3 4">MUSC 115</strain>
    </source>
</reference>
<comment type="similarity">
    <text evidence="1">Belongs to the WXG100 family.</text>
</comment>
<evidence type="ECO:0000256" key="2">
    <source>
        <dbReference type="SAM" id="Coils"/>
    </source>
</evidence>
<sequence length="94" mass="10518">MRIRISHASVAELVSILALTVRNLEDQLATLDDEASRLRDGWDGAARTAYDHAHRQWTTALTRMKDALADATRRLNTANQISLETSARAANVWM</sequence>